<dbReference type="RefSeq" id="WP_147014656.1">
    <property type="nucleotide sequence ID" value="NZ_VORB01000006.1"/>
</dbReference>
<dbReference type="AlphaFoldDB" id="A0A5C6V0D5"/>
<gene>
    <name evidence="2" type="ORF">FRX97_07895</name>
</gene>
<feature type="transmembrane region" description="Helical" evidence="1">
    <location>
        <begin position="264"/>
        <end position="286"/>
    </location>
</feature>
<proteinExistence type="predicted"/>
<protein>
    <submittedName>
        <fullName evidence="2">Uncharacterized protein</fullName>
    </submittedName>
</protein>
<feature type="transmembrane region" description="Helical" evidence="1">
    <location>
        <begin position="37"/>
        <end position="57"/>
    </location>
</feature>
<name>A0A5C6V0D5_9FLAO</name>
<keyword evidence="3" id="KW-1185">Reference proteome</keyword>
<keyword evidence="1" id="KW-0472">Membrane</keyword>
<evidence type="ECO:0000313" key="3">
    <source>
        <dbReference type="Proteomes" id="UP000321168"/>
    </source>
</evidence>
<sequence length="331" mass="38460">MFRIALIRWTILLAVGALLFYLKSEFGLRLDGEFFKAGNLIGASSILAGIIVAYVMAKIFQLSQRKFEDDQEFEILSDQLTNYRKLLFRLLKSPNFWTKFDDIVRLKKKYPKLTFTDIHSEEVESKESQDFWKNEENFSATTADLYLAMECVTGPIETIEDIEEAKSEYSTEWLKKMLPALSQIWFYLEEKFARHTAGLINDQGIWEPYQDSIRNLTARIDKRLKRKSFDRTIVAEMASNFQEEHIPRMLTLKRVRKTKITRSLTSLILTLATMLIAGTAIPLAIELFTFDNNLVTEIAFWCTIVVIGSVINLIIDLFLLLYRDFFGSETF</sequence>
<accession>A0A5C6V0D5</accession>
<keyword evidence="1" id="KW-1133">Transmembrane helix</keyword>
<reference evidence="2 3" key="1">
    <citation type="submission" date="2019-08" db="EMBL/GenBank/DDBJ databases">
        <title>Genome of Luteibaculum oceani JCM 18817.</title>
        <authorList>
            <person name="Bowman J.P."/>
        </authorList>
    </citation>
    <scope>NUCLEOTIDE SEQUENCE [LARGE SCALE GENOMIC DNA]</scope>
    <source>
        <strain evidence="2 3">JCM 18817</strain>
    </source>
</reference>
<comment type="caution">
    <text evidence="2">The sequence shown here is derived from an EMBL/GenBank/DDBJ whole genome shotgun (WGS) entry which is preliminary data.</text>
</comment>
<keyword evidence="1" id="KW-0812">Transmembrane</keyword>
<dbReference type="EMBL" id="VORB01000006">
    <property type="protein sequence ID" value="TXC78629.1"/>
    <property type="molecule type" value="Genomic_DNA"/>
</dbReference>
<feature type="transmembrane region" description="Helical" evidence="1">
    <location>
        <begin position="298"/>
        <end position="322"/>
    </location>
</feature>
<organism evidence="2 3">
    <name type="scientific">Luteibaculum oceani</name>
    <dbReference type="NCBI Taxonomy" id="1294296"/>
    <lineage>
        <taxon>Bacteria</taxon>
        <taxon>Pseudomonadati</taxon>
        <taxon>Bacteroidota</taxon>
        <taxon>Flavobacteriia</taxon>
        <taxon>Flavobacteriales</taxon>
        <taxon>Luteibaculaceae</taxon>
        <taxon>Luteibaculum</taxon>
    </lineage>
</organism>
<dbReference type="Proteomes" id="UP000321168">
    <property type="component" value="Unassembled WGS sequence"/>
</dbReference>
<evidence type="ECO:0000256" key="1">
    <source>
        <dbReference type="SAM" id="Phobius"/>
    </source>
</evidence>
<evidence type="ECO:0000313" key="2">
    <source>
        <dbReference type="EMBL" id="TXC78629.1"/>
    </source>
</evidence>